<keyword evidence="3" id="KW-1185">Reference proteome</keyword>
<evidence type="ECO:0000313" key="3">
    <source>
        <dbReference type="Proteomes" id="UP000295680"/>
    </source>
</evidence>
<dbReference type="PANTHER" id="PTHR33164">
    <property type="entry name" value="TRANSCRIPTIONAL REGULATOR, MARR FAMILY"/>
    <property type="match status" value="1"/>
</dbReference>
<dbReference type="InterPro" id="IPR036390">
    <property type="entry name" value="WH_DNA-bd_sf"/>
</dbReference>
<reference evidence="2 3" key="1">
    <citation type="submission" date="2019-03" db="EMBL/GenBank/DDBJ databases">
        <title>Genomic Encyclopedia of Type Strains, Phase IV (KMG-IV): sequencing the most valuable type-strain genomes for metagenomic binning, comparative biology and taxonomic classification.</title>
        <authorList>
            <person name="Goeker M."/>
        </authorList>
    </citation>
    <scope>NUCLEOTIDE SEQUENCE [LARGE SCALE GENOMIC DNA]</scope>
    <source>
        <strain evidence="2 3">DSM 45934</strain>
    </source>
</reference>
<sequence length="148" mass="16119">MRMPIAERLGGDLKQVVDDLMTVKHAAVKPAGLTVPQYAALLYLIDNAGISAAALARLCHVTPQTMTTILQNLESAGLIARTPHPWHRNMLETRLTEAGLAAFETADARATAVEQRLAAEFTDEERETLKSLLARCSAVLTQQTPAWD</sequence>
<dbReference type="InterPro" id="IPR036388">
    <property type="entry name" value="WH-like_DNA-bd_sf"/>
</dbReference>
<dbReference type="InterPro" id="IPR000835">
    <property type="entry name" value="HTH_MarR-typ"/>
</dbReference>
<dbReference type="PANTHER" id="PTHR33164:SF43">
    <property type="entry name" value="HTH-TYPE TRANSCRIPTIONAL REPRESSOR YETL"/>
    <property type="match status" value="1"/>
</dbReference>
<evidence type="ECO:0000259" key="1">
    <source>
        <dbReference type="PROSITE" id="PS50995"/>
    </source>
</evidence>
<accession>A0A4R2JZJ4</accession>
<gene>
    <name evidence="2" type="ORF">EV192_1011196</name>
</gene>
<dbReference type="GO" id="GO:0003700">
    <property type="term" value="F:DNA-binding transcription factor activity"/>
    <property type="evidence" value="ECO:0007669"/>
    <property type="project" value="InterPro"/>
</dbReference>
<keyword evidence="2" id="KW-0238">DNA-binding</keyword>
<dbReference type="PROSITE" id="PS50995">
    <property type="entry name" value="HTH_MARR_2"/>
    <property type="match status" value="1"/>
</dbReference>
<dbReference type="Pfam" id="PF12802">
    <property type="entry name" value="MarR_2"/>
    <property type="match status" value="1"/>
</dbReference>
<dbReference type="EMBL" id="SLWS01000001">
    <property type="protein sequence ID" value="TCO65404.1"/>
    <property type="molecule type" value="Genomic_DNA"/>
</dbReference>
<dbReference type="InterPro" id="IPR039422">
    <property type="entry name" value="MarR/SlyA-like"/>
</dbReference>
<evidence type="ECO:0000313" key="2">
    <source>
        <dbReference type="EMBL" id="TCO65404.1"/>
    </source>
</evidence>
<protein>
    <submittedName>
        <fullName evidence="2">DNA-binding MarR family transcriptional regulator</fullName>
    </submittedName>
</protein>
<dbReference type="GO" id="GO:0003677">
    <property type="term" value="F:DNA binding"/>
    <property type="evidence" value="ECO:0007669"/>
    <property type="project" value="UniProtKB-KW"/>
</dbReference>
<dbReference type="SMART" id="SM00347">
    <property type="entry name" value="HTH_MARR"/>
    <property type="match status" value="1"/>
</dbReference>
<dbReference type="Proteomes" id="UP000295680">
    <property type="component" value="Unassembled WGS sequence"/>
</dbReference>
<proteinExistence type="predicted"/>
<name>A0A4R2JZJ4_9PSEU</name>
<dbReference type="GO" id="GO:0006950">
    <property type="term" value="P:response to stress"/>
    <property type="evidence" value="ECO:0007669"/>
    <property type="project" value="TreeGrafter"/>
</dbReference>
<organism evidence="2 3">
    <name type="scientific">Actinocrispum wychmicini</name>
    <dbReference type="NCBI Taxonomy" id="1213861"/>
    <lineage>
        <taxon>Bacteria</taxon>
        <taxon>Bacillati</taxon>
        <taxon>Actinomycetota</taxon>
        <taxon>Actinomycetes</taxon>
        <taxon>Pseudonocardiales</taxon>
        <taxon>Pseudonocardiaceae</taxon>
        <taxon>Actinocrispum</taxon>
    </lineage>
</organism>
<dbReference type="SUPFAM" id="SSF46785">
    <property type="entry name" value="Winged helix' DNA-binding domain"/>
    <property type="match status" value="1"/>
</dbReference>
<dbReference type="Gene3D" id="1.10.10.10">
    <property type="entry name" value="Winged helix-like DNA-binding domain superfamily/Winged helix DNA-binding domain"/>
    <property type="match status" value="1"/>
</dbReference>
<comment type="caution">
    <text evidence="2">The sequence shown here is derived from an EMBL/GenBank/DDBJ whole genome shotgun (WGS) entry which is preliminary data.</text>
</comment>
<dbReference type="AlphaFoldDB" id="A0A4R2JZJ4"/>
<feature type="domain" description="HTH marR-type" evidence="1">
    <location>
        <begin position="6"/>
        <end position="138"/>
    </location>
</feature>
<dbReference type="RefSeq" id="WP_207925891.1">
    <property type="nucleotide sequence ID" value="NZ_SLWS01000001.1"/>
</dbReference>